<dbReference type="PANTHER" id="PTHR43775:SF37">
    <property type="entry name" value="SI:DKEY-61P9.11"/>
    <property type="match status" value="1"/>
</dbReference>
<evidence type="ECO:0000256" key="2">
    <source>
        <dbReference type="ARBA" id="ARBA00022553"/>
    </source>
</evidence>
<dbReference type="InterPro" id="IPR050091">
    <property type="entry name" value="PKS_NRPS_Biosynth_Enz"/>
</dbReference>
<comment type="similarity">
    <text evidence="3">Belongs to the thiolase-like superfamily. Beta-ketoacyl-ACP synthases family.</text>
</comment>
<evidence type="ECO:0000256" key="3">
    <source>
        <dbReference type="RuleBase" id="RU003694"/>
    </source>
</evidence>
<keyword evidence="2" id="KW-0597">Phosphoprotein</keyword>
<keyword evidence="3" id="KW-0808">Transferase</keyword>
<name>A0A1H5Y7U4_9ACTN</name>
<dbReference type="SUPFAM" id="SSF53901">
    <property type="entry name" value="Thiolase-like"/>
    <property type="match status" value="1"/>
</dbReference>
<evidence type="ECO:0000313" key="6">
    <source>
        <dbReference type="Proteomes" id="UP000236732"/>
    </source>
</evidence>
<dbReference type="OrthoDB" id="4537517at2"/>
<feature type="domain" description="Ketosynthase family 3 (KS3)" evidence="4">
    <location>
        <begin position="5"/>
        <end position="431"/>
    </location>
</feature>
<dbReference type="CDD" id="cd00833">
    <property type="entry name" value="PKS"/>
    <property type="match status" value="1"/>
</dbReference>
<dbReference type="SMART" id="SM00825">
    <property type="entry name" value="PKS_KS"/>
    <property type="match status" value="1"/>
</dbReference>
<dbReference type="GO" id="GO:0006633">
    <property type="term" value="P:fatty acid biosynthetic process"/>
    <property type="evidence" value="ECO:0007669"/>
    <property type="project" value="TreeGrafter"/>
</dbReference>
<reference evidence="5 6" key="1">
    <citation type="submission" date="2016-10" db="EMBL/GenBank/DDBJ databases">
        <authorList>
            <person name="de Groot N.N."/>
        </authorList>
    </citation>
    <scope>NUCLEOTIDE SEQUENCE [LARGE SCALE GENOMIC DNA]</scope>
    <source>
        <strain evidence="5 6">CGMCC 4.7037</strain>
    </source>
</reference>
<proteinExistence type="inferred from homology"/>
<dbReference type="InterPro" id="IPR014031">
    <property type="entry name" value="Ketoacyl_synth_C"/>
</dbReference>
<accession>A0A1H5Y7U4</accession>
<keyword evidence="6" id="KW-1185">Reference proteome</keyword>
<dbReference type="GO" id="GO:0071770">
    <property type="term" value="P:DIM/DIP cell wall layer assembly"/>
    <property type="evidence" value="ECO:0007669"/>
    <property type="project" value="TreeGrafter"/>
</dbReference>
<dbReference type="InterPro" id="IPR014030">
    <property type="entry name" value="Ketoacyl_synth_N"/>
</dbReference>
<dbReference type="GO" id="GO:0005886">
    <property type="term" value="C:plasma membrane"/>
    <property type="evidence" value="ECO:0007669"/>
    <property type="project" value="TreeGrafter"/>
</dbReference>
<dbReference type="Gene3D" id="3.40.47.10">
    <property type="match status" value="1"/>
</dbReference>
<evidence type="ECO:0000256" key="1">
    <source>
        <dbReference type="ARBA" id="ARBA00022450"/>
    </source>
</evidence>
<dbReference type="PANTHER" id="PTHR43775">
    <property type="entry name" value="FATTY ACID SYNTHASE"/>
    <property type="match status" value="1"/>
</dbReference>
<dbReference type="GO" id="GO:0005737">
    <property type="term" value="C:cytoplasm"/>
    <property type="evidence" value="ECO:0007669"/>
    <property type="project" value="TreeGrafter"/>
</dbReference>
<dbReference type="InterPro" id="IPR016039">
    <property type="entry name" value="Thiolase-like"/>
</dbReference>
<gene>
    <name evidence="5" type="ORF">SAMN05444920_102166</name>
</gene>
<sequence>MTTTALPVAVIGMSARVPGADDAEAFWDLLLEGRTTMEPVTGDRMMGFRPELAGVEKPWASLLDDIDGFDAELFGISPRMAAWLDPQQRLLLEASWHAFESAATVPETLAGSDTAVFVSTTAHDWRQRMADVGAVDRYSALGLLQTFLANRISYQYDLRGPSITLDTACSGGLTAVGMAVSGLRAGDYRCAVVASANHFLHGYMHAVMMRFGALSPTGQAASFDASADGYVRGEGAFCFVLKRLDDALADGDPVHAVIRGCRLNHDGRSGGMVLTDPEGQSTLVGGALAQAGLNLADIGYIEAHAAGTQLGDSHEVKGLLRLMESLPGGARKRINGPEGRLWLGSVKANIGHLEGSAGAAGLAKAILVLRHRAIPPTPGFRRLNHRIDLTDIPIAIAERTADWPDSGQGPRRAGVNSFGVGGANAHVVLEEPGPRPVREQPPVRTTMPVPLSTATEEAMPVLAARLEALLSRPGAPAFDAVAHTLQNGRAQLPIRRVLLARDNAELAVAASALARGAANEAVLVPDQTCEAFPAAQTWLNGGPADWADQWQGAPPPARIPLVPYPFQHRHLPAFTPDDLPEGQTGRPRR</sequence>
<dbReference type="Pfam" id="PF16197">
    <property type="entry name" value="KAsynt_C_assoc"/>
    <property type="match status" value="1"/>
</dbReference>
<organism evidence="5 6">
    <name type="scientific">Nonomuraea solani</name>
    <dbReference type="NCBI Taxonomy" id="1144553"/>
    <lineage>
        <taxon>Bacteria</taxon>
        <taxon>Bacillati</taxon>
        <taxon>Actinomycetota</taxon>
        <taxon>Actinomycetes</taxon>
        <taxon>Streptosporangiales</taxon>
        <taxon>Streptosporangiaceae</taxon>
        <taxon>Nonomuraea</taxon>
    </lineage>
</organism>
<dbReference type="Proteomes" id="UP000236732">
    <property type="component" value="Unassembled WGS sequence"/>
</dbReference>
<dbReference type="PROSITE" id="PS52004">
    <property type="entry name" value="KS3_2"/>
    <property type="match status" value="1"/>
</dbReference>
<dbReference type="AlphaFoldDB" id="A0A1H5Y7U4"/>
<dbReference type="Pfam" id="PF02801">
    <property type="entry name" value="Ketoacyl-synt_C"/>
    <property type="match status" value="1"/>
</dbReference>
<dbReference type="GO" id="GO:0004312">
    <property type="term" value="F:fatty acid synthase activity"/>
    <property type="evidence" value="ECO:0007669"/>
    <property type="project" value="TreeGrafter"/>
</dbReference>
<keyword evidence="1" id="KW-0596">Phosphopantetheine</keyword>
<evidence type="ECO:0000259" key="4">
    <source>
        <dbReference type="PROSITE" id="PS52004"/>
    </source>
</evidence>
<protein>
    <submittedName>
        <fullName evidence="5">Ketoacyl-synthetase C-terminal extension</fullName>
    </submittedName>
</protein>
<dbReference type="RefSeq" id="WP_103954905.1">
    <property type="nucleotide sequence ID" value="NZ_FNVT01000002.1"/>
</dbReference>
<dbReference type="InterPro" id="IPR020841">
    <property type="entry name" value="PKS_Beta-ketoAc_synthase_dom"/>
</dbReference>
<dbReference type="InterPro" id="IPR032821">
    <property type="entry name" value="PKS_assoc"/>
</dbReference>
<dbReference type="EMBL" id="FNVT01000002">
    <property type="protein sequence ID" value="SEG19855.1"/>
    <property type="molecule type" value="Genomic_DNA"/>
</dbReference>
<evidence type="ECO:0000313" key="5">
    <source>
        <dbReference type="EMBL" id="SEG19855.1"/>
    </source>
</evidence>
<dbReference type="Gene3D" id="3.30.70.3290">
    <property type="match status" value="1"/>
</dbReference>
<dbReference type="Pfam" id="PF00109">
    <property type="entry name" value="ketoacyl-synt"/>
    <property type="match status" value="1"/>
</dbReference>